<dbReference type="Proteomes" id="UP000887013">
    <property type="component" value="Unassembled WGS sequence"/>
</dbReference>
<proteinExistence type="predicted"/>
<comment type="caution">
    <text evidence="1">The sequence shown here is derived from an EMBL/GenBank/DDBJ whole genome shotgun (WGS) entry which is preliminary data.</text>
</comment>
<dbReference type="AlphaFoldDB" id="A0A8X6MQ70"/>
<protein>
    <submittedName>
        <fullName evidence="1">Uncharacterized protein</fullName>
    </submittedName>
</protein>
<reference evidence="1" key="1">
    <citation type="submission" date="2020-08" db="EMBL/GenBank/DDBJ databases">
        <title>Multicomponent nature underlies the extraordinary mechanical properties of spider dragline silk.</title>
        <authorList>
            <person name="Kono N."/>
            <person name="Nakamura H."/>
            <person name="Mori M."/>
            <person name="Yoshida Y."/>
            <person name="Ohtoshi R."/>
            <person name="Malay A.D."/>
            <person name="Moran D.A.P."/>
            <person name="Tomita M."/>
            <person name="Numata K."/>
            <person name="Arakawa K."/>
        </authorList>
    </citation>
    <scope>NUCLEOTIDE SEQUENCE</scope>
</reference>
<dbReference type="OrthoDB" id="6433248at2759"/>
<organism evidence="1 2">
    <name type="scientific">Nephila pilipes</name>
    <name type="common">Giant wood spider</name>
    <name type="synonym">Nephila maculata</name>
    <dbReference type="NCBI Taxonomy" id="299642"/>
    <lineage>
        <taxon>Eukaryota</taxon>
        <taxon>Metazoa</taxon>
        <taxon>Ecdysozoa</taxon>
        <taxon>Arthropoda</taxon>
        <taxon>Chelicerata</taxon>
        <taxon>Arachnida</taxon>
        <taxon>Araneae</taxon>
        <taxon>Araneomorphae</taxon>
        <taxon>Entelegynae</taxon>
        <taxon>Araneoidea</taxon>
        <taxon>Nephilidae</taxon>
        <taxon>Nephila</taxon>
    </lineage>
</organism>
<evidence type="ECO:0000313" key="1">
    <source>
        <dbReference type="EMBL" id="GFS71906.1"/>
    </source>
</evidence>
<sequence length="381" mass="43758">MKQIKVPLYEFDSNDSGKFLISHAMCEEIEKVFERLTSEQFVDSARNATDEKKLMDRYAAQFSGVSKKMELWASQRRLVLRKVEKAVNDLKHIKSYTSKGKVVFSAVDIIGTTTSIILEQLQMDMASKVRYISAAFGCFSFICSLFEISKKSFIMEDILKELRNDSELLFETQKILQKLSDFDRSIQNFFPHGIDIRIVKLIQQKGMRKREQKNEKKNDSQIFIEKLSSSTNVSAQVTVAILVTNIRMDPTLLDDAEFLEKVKVFSKSPLGELWWNRVKYQGLLPVAQKSRLLTELNSQSRIESMPIRTFPLLSSPMWHLKGMPTAGSIVLNSLVVFDSYCELTQGSKTSENDLLEDLKFVLEAEYKNIKDTYQKLSLDSD</sequence>
<keyword evidence="2" id="KW-1185">Reference proteome</keyword>
<name>A0A8X6MQ70_NEPPI</name>
<gene>
    <name evidence="1" type="primary">NCL1_25582</name>
    <name evidence="1" type="ORF">NPIL_108951</name>
</gene>
<evidence type="ECO:0000313" key="2">
    <source>
        <dbReference type="Proteomes" id="UP000887013"/>
    </source>
</evidence>
<dbReference type="EMBL" id="BMAW01000990">
    <property type="protein sequence ID" value="GFS71906.1"/>
    <property type="molecule type" value="Genomic_DNA"/>
</dbReference>
<accession>A0A8X6MQ70</accession>